<keyword evidence="2" id="KW-1185">Reference proteome</keyword>
<evidence type="ECO:0000313" key="2">
    <source>
        <dbReference type="Proteomes" id="UP000464013"/>
    </source>
</evidence>
<accession>A0A6I6SQ35</accession>
<dbReference type="KEGG" id="htx:EKK97_08205"/>
<organism evidence="1 2">
    <name type="scientific">Billgrantia tianxiuensis</name>
    <dbReference type="NCBI Taxonomy" id="2497861"/>
    <lineage>
        <taxon>Bacteria</taxon>
        <taxon>Pseudomonadati</taxon>
        <taxon>Pseudomonadota</taxon>
        <taxon>Gammaproteobacteria</taxon>
        <taxon>Oceanospirillales</taxon>
        <taxon>Halomonadaceae</taxon>
        <taxon>Billgrantia</taxon>
    </lineage>
</organism>
<dbReference type="EMBL" id="CP035042">
    <property type="protein sequence ID" value="QHC49595.1"/>
    <property type="molecule type" value="Genomic_DNA"/>
</dbReference>
<dbReference type="InterPro" id="IPR025612">
    <property type="entry name" value="YqjK"/>
</dbReference>
<proteinExistence type="predicted"/>
<reference evidence="1 2" key="1">
    <citation type="submission" date="2019-01" db="EMBL/GenBank/DDBJ databases">
        <title>Complete genome of a denitifying bacterium Halomons sp. BC-M4-5.</title>
        <authorList>
            <person name="Wang L."/>
            <person name="Shao Z."/>
        </authorList>
    </citation>
    <scope>NUCLEOTIDE SEQUENCE [LARGE SCALE GENOMIC DNA]</scope>
    <source>
        <strain evidence="1 2">BC-M4-5</strain>
    </source>
</reference>
<name>A0A6I6SQ35_9GAMM</name>
<evidence type="ECO:0000313" key="1">
    <source>
        <dbReference type="EMBL" id="QHC49595.1"/>
    </source>
</evidence>
<dbReference type="Proteomes" id="UP000464013">
    <property type="component" value="Chromosome"/>
</dbReference>
<dbReference type="RefSeq" id="WP_159550999.1">
    <property type="nucleotide sequence ID" value="NZ_CP035042.1"/>
</dbReference>
<dbReference type="AlphaFoldDB" id="A0A6I6SQ35"/>
<dbReference type="OrthoDB" id="6183353at2"/>
<dbReference type="Pfam" id="PF13997">
    <property type="entry name" value="YqjK"/>
    <property type="match status" value="1"/>
</dbReference>
<sequence>MNRRATDRERRAGQSRAQRKAELIAAIEQQRIDILVAAERWRHASASLDAGWQQLRRYRGLIYLAGGALLLGSLRRPGSLLRIAKQAAAGGLLLNRARRILQQLR</sequence>
<protein>
    <recommendedName>
        <fullName evidence="3">YqjK-like protein</fullName>
    </recommendedName>
</protein>
<gene>
    <name evidence="1" type="ORF">EKK97_08205</name>
</gene>
<evidence type="ECO:0008006" key="3">
    <source>
        <dbReference type="Google" id="ProtNLM"/>
    </source>
</evidence>